<reference evidence="2 3" key="1">
    <citation type="journal article" date="2013" name="Genome Biol. Evol.">
        <title>Comparison of metabolic capacities and inference of gene content evolution in mosquito-associated Spiroplasma diminutum and S. taiwanense.</title>
        <authorList>
            <person name="Lo W.S."/>
            <person name="Ku C."/>
            <person name="Chen L.L."/>
            <person name="Chang T.H."/>
            <person name="Kuo C.H."/>
        </authorList>
    </citation>
    <scope>NUCLEOTIDE SEQUENCE [LARGE SCALE GENOMIC DNA]</scope>
    <source>
        <strain evidence="2">CT-1</strain>
    </source>
</reference>
<organism evidence="2 3">
    <name type="scientific">Spiroplasma taiwanense CT-1</name>
    <dbReference type="NCBI Taxonomy" id="1276220"/>
    <lineage>
        <taxon>Bacteria</taxon>
        <taxon>Bacillati</taxon>
        <taxon>Mycoplasmatota</taxon>
        <taxon>Mollicutes</taxon>
        <taxon>Entomoplasmatales</taxon>
        <taxon>Spiroplasmataceae</taxon>
        <taxon>Spiroplasma</taxon>
    </lineage>
</organism>
<sequence length="191" mass="23320">MHNIEKRFGVKIKNIFLIRFLISKILIWQIIIITFLVQLMGFSLMDNLPKDIYLTKLILPFAFYFLYDVFIFSIILFLIFIIHQIIVIFIPLLMSFLIILNPLIFNYKYFNNYEGKVEYELLKNQTILTAKIFLGKNFNNFIKKNYEYSFLNKEYLGFNISWNNGIQHYWDLYERAFYFGDIFFEDFKKEF</sequence>
<feature type="transmembrane region" description="Helical" evidence="1">
    <location>
        <begin position="86"/>
        <end position="105"/>
    </location>
</feature>
<keyword evidence="1" id="KW-1133">Transmembrane helix</keyword>
<dbReference type="KEGG" id="stai:STAIW_v1c01160"/>
<name>S5LYQ5_9MOLU</name>
<feature type="transmembrane region" description="Helical" evidence="1">
    <location>
        <begin position="57"/>
        <end position="79"/>
    </location>
</feature>
<feature type="transmembrane region" description="Helical" evidence="1">
    <location>
        <begin position="21"/>
        <end position="45"/>
    </location>
</feature>
<proteinExistence type="predicted"/>
<keyword evidence="1" id="KW-0472">Membrane</keyword>
<evidence type="ECO:0008006" key="4">
    <source>
        <dbReference type="Google" id="ProtNLM"/>
    </source>
</evidence>
<dbReference type="PATRIC" id="fig|1276220.3.peg.117"/>
<dbReference type="AlphaFoldDB" id="S5LYQ5"/>
<keyword evidence="3" id="KW-1185">Reference proteome</keyword>
<protein>
    <recommendedName>
        <fullName evidence="4">Transmembrane protein</fullName>
    </recommendedName>
</protein>
<accession>S5LYQ5</accession>
<keyword evidence="1" id="KW-0812">Transmembrane</keyword>
<dbReference type="EMBL" id="CP005074">
    <property type="protein sequence ID" value="AGR40802.1"/>
    <property type="molecule type" value="Genomic_DNA"/>
</dbReference>
<evidence type="ECO:0000313" key="3">
    <source>
        <dbReference type="Proteomes" id="UP000014984"/>
    </source>
</evidence>
<dbReference type="RefSeq" id="WP_020833941.1">
    <property type="nucleotide sequence ID" value="NC_021846.1"/>
</dbReference>
<dbReference type="STRING" id="1276220.STAIW_v1c01160"/>
<evidence type="ECO:0000256" key="1">
    <source>
        <dbReference type="SAM" id="Phobius"/>
    </source>
</evidence>
<dbReference type="Proteomes" id="UP000014984">
    <property type="component" value="Chromosome"/>
</dbReference>
<gene>
    <name evidence="2" type="ORF">STAIW_v1c01160</name>
</gene>
<evidence type="ECO:0000313" key="2">
    <source>
        <dbReference type="EMBL" id="AGR40802.1"/>
    </source>
</evidence>
<dbReference type="HOGENOM" id="CLU_1420672_0_0_14"/>